<gene>
    <name evidence="10" type="ORF">BZB76_5988</name>
</gene>
<dbReference type="PANTHER" id="PTHR43289">
    <property type="entry name" value="MITOGEN-ACTIVATED PROTEIN KINASE KINASE KINASE 20-RELATED"/>
    <property type="match status" value="1"/>
</dbReference>
<accession>A0A495QAY6</accession>
<dbReference type="Pfam" id="PF25816">
    <property type="entry name" value="RamC_N"/>
    <property type="match status" value="1"/>
</dbReference>
<dbReference type="InterPro" id="IPR058053">
    <property type="entry name" value="RamC_C"/>
</dbReference>
<feature type="domain" description="Protein kinase" evidence="9">
    <location>
        <begin position="239"/>
        <end position="507"/>
    </location>
</feature>
<dbReference type="SUPFAM" id="SSF56112">
    <property type="entry name" value="Protein kinase-like (PK-like)"/>
    <property type="match status" value="1"/>
</dbReference>
<dbReference type="RefSeq" id="WP_211343248.1">
    <property type="nucleotide sequence ID" value="NZ_RBWU01000007.1"/>
</dbReference>
<dbReference type="SUPFAM" id="SSF158745">
    <property type="entry name" value="LanC-like"/>
    <property type="match status" value="1"/>
</dbReference>
<dbReference type="AlphaFoldDB" id="A0A495QAY6"/>
<keyword evidence="7" id="KW-0479">Metal-binding</keyword>
<dbReference type="InterPro" id="IPR057929">
    <property type="entry name" value="RamC_N"/>
</dbReference>
<keyword evidence="11" id="KW-1185">Reference proteome</keyword>
<feature type="binding site" evidence="7">
    <location>
        <position position="785"/>
    </location>
    <ligand>
        <name>Zn(2+)</name>
        <dbReference type="ChEBI" id="CHEBI:29105"/>
    </ligand>
</feature>
<keyword evidence="4" id="KW-0547">Nucleotide-binding</keyword>
<name>A0A495QAY6_9ACTN</name>
<dbReference type="Pfam" id="PF05147">
    <property type="entry name" value="LANC_like"/>
    <property type="match status" value="1"/>
</dbReference>
<evidence type="ECO:0000256" key="7">
    <source>
        <dbReference type="PIRSR" id="PIRSR607822-1"/>
    </source>
</evidence>
<dbReference type="PROSITE" id="PS50011">
    <property type="entry name" value="PROTEIN_KINASE_DOM"/>
    <property type="match status" value="1"/>
</dbReference>
<evidence type="ECO:0000313" key="11">
    <source>
        <dbReference type="Proteomes" id="UP000274601"/>
    </source>
</evidence>
<dbReference type="GO" id="GO:0005975">
    <property type="term" value="P:carbohydrate metabolic process"/>
    <property type="evidence" value="ECO:0007669"/>
    <property type="project" value="InterPro"/>
</dbReference>
<evidence type="ECO:0000256" key="5">
    <source>
        <dbReference type="ARBA" id="ARBA00022777"/>
    </source>
</evidence>
<dbReference type="GO" id="GO:0046872">
    <property type="term" value="F:metal ion binding"/>
    <property type="evidence" value="ECO:0007669"/>
    <property type="project" value="UniProtKB-KW"/>
</dbReference>
<feature type="binding site" evidence="7">
    <location>
        <position position="830"/>
    </location>
    <ligand>
        <name>Zn(2+)</name>
        <dbReference type="ChEBI" id="CHEBI:29105"/>
    </ligand>
</feature>
<keyword evidence="3" id="KW-0808">Transferase</keyword>
<proteinExistence type="predicted"/>
<evidence type="ECO:0000256" key="2">
    <source>
        <dbReference type="ARBA" id="ARBA00022527"/>
    </source>
</evidence>
<organism evidence="10 11">
    <name type="scientific">Actinomadura pelletieri DSM 43383</name>
    <dbReference type="NCBI Taxonomy" id="1120940"/>
    <lineage>
        <taxon>Bacteria</taxon>
        <taxon>Bacillati</taxon>
        <taxon>Actinomycetota</taxon>
        <taxon>Actinomycetes</taxon>
        <taxon>Streptosporangiales</taxon>
        <taxon>Thermomonosporaceae</taxon>
        <taxon>Actinomadura</taxon>
    </lineage>
</organism>
<keyword evidence="5 10" id="KW-0418">Kinase</keyword>
<keyword evidence="2 10" id="KW-0723">Serine/threonine-protein kinase</keyword>
<dbReference type="GO" id="GO:0004674">
    <property type="term" value="F:protein serine/threonine kinase activity"/>
    <property type="evidence" value="ECO:0007669"/>
    <property type="project" value="UniProtKB-KW"/>
</dbReference>
<keyword evidence="6" id="KW-0067">ATP-binding</keyword>
<dbReference type="Gene3D" id="3.30.200.20">
    <property type="entry name" value="Phosphorylase Kinase, domain 1"/>
    <property type="match status" value="1"/>
</dbReference>
<dbReference type="Gene3D" id="1.10.510.10">
    <property type="entry name" value="Transferase(Phosphotransferase) domain 1"/>
    <property type="match status" value="1"/>
</dbReference>
<dbReference type="Proteomes" id="UP000274601">
    <property type="component" value="Unassembled WGS sequence"/>
</dbReference>
<dbReference type="InterPro" id="IPR012341">
    <property type="entry name" value="6hp_glycosidase-like_sf"/>
</dbReference>
<evidence type="ECO:0000259" key="9">
    <source>
        <dbReference type="PROSITE" id="PS50011"/>
    </source>
</evidence>
<dbReference type="GO" id="GO:0005524">
    <property type="term" value="F:ATP binding"/>
    <property type="evidence" value="ECO:0007669"/>
    <property type="project" value="UniProtKB-KW"/>
</dbReference>
<dbReference type="PANTHER" id="PTHR43289:SF6">
    <property type="entry name" value="SERINE_THREONINE-PROTEIN KINASE NEKL-3"/>
    <property type="match status" value="1"/>
</dbReference>
<keyword evidence="7" id="KW-0862">Zinc</keyword>
<dbReference type="PRINTS" id="PR01950">
    <property type="entry name" value="LANCSUPER"/>
</dbReference>
<feature type="region of interest" description="Disordered" evidence="8">
    <location>
        <begin position="200"/>
        <end position="231"/>
    </location>
</feature>
<dbReference type="Pfam" id="PF00069">
    <property type="entry name" value="Pkinase"/>
    <property type="match status" value="1"/>
</dbReference>
<dbReference type="SMART" id="SM01260">
    <property type="entry name" value="LANC_like"/>
    <property type="match status" value="1"/>
</dbReference>
<evidence type="ECO:0000256" key="6">
    <source>
        <dbReference type="ARBA" id="ARBA00022840"/>
    </source>
</evidence>
<dbReference type="EC" id="2.7.11.1" evidence="1"/>
<evidence type="ECO:0000256" key="1">
    <source>
        <dbReference type="ARBA" id="ARBA00012513"/>
    </source>
</evidence>
<dbReference type="EMBL" id="RBWU01000007">
    <property type="protein sequence ID" value="RKS68852.1"/>
    <property type="molecule type" value="Genomic_DNA"/>
</dbReference>
<protein>
    <recommendedName>
        <fullName evidence="1">non-specific serine/threonine protein kinase</fullName>
        <ecNumber evidence="1">2.7.11.1</ecNumber>
    </recommendedName>
</protein>
<dbReference type="Gene3D" id="1.50.10.10">
    <property type="match status" value="2"/>
</dbReference>
<dbReference type="SMART" id="SM00220">
    <property type="entry name" value="S_TKc"/>
    <property type="match status" value="1"/>
</dbReference>
<feature type="binding site" evidence="7">
    <location>
        <position position="831"/>
    </location>
    <ligand>
        <name>Zn(2+)</name>
        <dbReference type="ChEBI" id="CHEBI:29105"/>
    </ligand>
</feature>
<dbReference type="GO" id="GO:0031179">
    <property type="term" value="P:peptide modification"/>
    <property type="evidence" value="ECO:0007669"/>
    <property type="project" value="InterPro"/>
</dbReference>
<dbReference type="InterPro" id="IPR000719">
    <property type="entry name" value="Prot_kinase_dom"/>
</dbReference>
<evidence type="ECO:0000256" key="8">
    <source>
        <dbReference type="SAM" id="MobiDB-lite"/>
    </source>
</evidence>
<dbReference type="NCBIfam" id="NF038150">
    <property type="entry name" value="lanthi_synth_IV"/>
    <property type="match status" value="1"/>
</dbReference>
<sequence length="932" mass="98619">MADFNISVFGGVAAAGSGDTRLLDVLDGALAAAPAPTRWTTVRSAMWCHVTPDGGHCPAQGWKLHVSATPASAQDVLARALEVLLAAGSAFKFAATHDHVAALNARNTSRGHSGKFMTIYPVSDDEAVRLAAELDAATTGLPGPRILSDRPYAPGSLVHYRYGAFVEERRITNDGFYAWMILDPDGNPVEDKRVGKYTPPSWAISPFPDHGKTGAANGGENRGGNGGDGRNEVLIGTRFAVREAIRHTNKGGVYRATDTTDGRQIVIKEARPHVAADEQGRDTRDRLRAEARALEAIAHLGIAPRPVTLFTQSGHLFLAEEMVPGTSLRQWTADVIGDLGWGPHLPRALEMAGRLTELMAKAHDAGVVLRDFNPNNIMVRPDGTPVLIDLELAVTPDAADPGPLRSGTLGYSSPEQMDGALPDPAADRFSLGATLCHLISGAPPFLLDEQPDPRPVTERLAEWLTARIRDLDHPADLPALVLGLMADDPADRWSLERARATLARPTVPASNTAPDDVLQESVPHKVRELCDEAIGGIVEHLLSTMTPDSPQTLWPASCVHGAPDPCSLQHGAAGVLGALVRCHELTADPRLPEAIAPAARWILERLDGGTTRKAGLYFGSAGAVWAVLDAGLALDDRELVDGALAVADRFPASLPGPDITHGTSGLGLTALHLWARTGHERYAERAVAAADSLVASVEEVSGRLSWSTPAQHESKLAGRRYHGFAHGVAGVGQFLTACARVTGGDDYRAMAVTVAENLLEEATGTERSASWGAGPGDAPTAPYWCHGAAGIGGFLLRLGTLTGDARFVRAAERSARSVVEHRWRAPLGQCHGLAGNGDFLLDMAAQTGDDRHTGAAWRFAEILLSARAYRDETVVFADEFGQVSVTWGDGLSGILGFLLRLRHGASRLWTADAVDASAAVAVAAPIGSGQAS</sequence>
<evidence type="ECO:0000256" key="3">
    <source>
        <dbReference type="ARBA" id="ARBA00022679"/>
    </source>
</evidence>
<feature type="compositionally biased region" description="Gly residues" evidence="8">
    <location>
        <begin position="216"/>
        <end position="228"/>
    </location>
</feature>
<comment type="caution">
    <text evidence="10">The sequence shown here is derived from an EMBL/GenBank/DDBJ whole genome shotgun (WGS) entry which is preliminary data.</text>
</comment>
<evidence type="ECO:0000256" key="4">
    <source>
        <dbReference type="ARBA" id="ARBA00022741"/>
    </source>
</evidence>
<dbReference type="CDD" id="cd04791">
    <property type="entry name" value="LanC_SerThrkinase"/>
    <property type="match status" value="1"/>
</dbReference>
<reference evidence="10 11" key="1">
    <citation type="submission" date="2018-10" db="EMBL/GenBank/DDBJ databases">
        <title>Genomic Encyclopedia of Archaeal and Bacterial Type Strains, Phase II (KMG-II): from individual species to whole genera.</title>
        <authorList>
            <person name="Goeker M."/>
        </authorList>
    </citation>
    <scope>NUCLEOTIDE SEQUENCE [LARGE SCALE GENOMIC DNA]</scope>
    <source>
        <strain evidence="10 11">DSM 43383</strain>
    </source>
</reference>
<dbReference type="CDD" id="cd14014">
    <property type="entry name" value="STKc_PknB_like"/>
    <property type="match status" value="1"/>
</dbReference>
<evidence type="ECO:0000313" key="10">
    <source>
        <dbReference type="EMBL" id="RKS68852.1"/>
    </source>
</evidence>
<dbReference type="InterPro" id="IPR011009">
    <property type="entry name" value="Kinase-like_dom_sf"/>
</dbReference>
<dbReference type="InterPro" id="IPR007822">
    <property type="entry name" value="LANC-like"/>
</dbReference>